<gene>
    <name evidence="1" type="ORF">SAMN05444483_10222</name>
</gene>
<name>A0A1M5DM88_SALEC</name>
<accession>A0A1M5DM88</accession>
<sequence>MQIKIETEILGNLLFEEDMKFKLHPYEINIESNSEIEKPIISINKKITNYLEFLPKIELNKNNISSIILPKEDYINEQIEILKHIESFGAIDKGIKKINWDNCKIIWTPENELEEKELPIREYSRNLNYNIQPKIISKDWLRNTVLYRKQLQHLSLPFSFYRAGVNYYHSFQYQEAFINFYLMLEGFFANNQFKNEKVKSEFKKSIILKKSINSVVLRLKEMKDVHYEWFITTCEKYNKKADENGIIHFLVELRGNLSHFSMGKPNKHRNPFADKDFHSLAFIIMSICLFASIDLRLEPFRKEKLYC</sequence>
<dbReference type="RefSeq" id="WP_072876927.1">
    <property type="nucleotide sequence ID" value="NZ_FQVT01000002.1"/>
</dbReference>
<reference evidence="2" key="1">
    <citation type="submission" date="2016-11" db="EMBL/GenBank/DDBJ databases">
        <authorList>
            <person name="Varghese N."/>
            <person name="Submissions S."/>
        </authorList>
    </citation>
    <scope>NUCLEOTIDE SEQUENCE [LARGE SCALE GENOMIC DNA]</scope>
    <source>
        <strain evidence="2">DSM 24579</strain>
    </source>
</reference>
<dbReference type="EMBL" id="FQVT01000002">
    <property type="protein sequence ID" value="SHF68015.1"/>
    <property type="molecule type" value="Genomic_DNA"/>
</dbReference>
<dbReference type="Proteomes" id="UP000183945">
    <property type="component" value="Unassembled WGS sequence"/>
</dbReference>
<dbReference type="STRING" id="1073325.SAMN05444483_10222"/>
<evidence type="ECO:0000313" key="2">
    <source>
        <dbReference type="Proteomes" id="UP000183945"/>
    </source>
</evidence>
<organism evidence="1 2">
    <name type="scientific">Salegentibacter echinorum</name>
    <dbReference type="NCBI Taxonomy" id="1073325"/>
    <lineage>
        <taxon>Bacteria</taxon>
        <taxon>Pseudomonadati</taxon>
        <taxon>Bacteroidota</taxon>
        <taxon>Flavobacteriia</taxon>
        <taxon>Flavobacteriales</taxon>
        <taxon>Flavobacteriaceae</taxon>
        <taxon>Salegentibacter</taxon>
    </lineage>
</organism>
<dbReference type="AlphaFoldDB" id="A0A1M5DM88"/>
<protein>
    <submittedName>
        <fullName evidence="1">Uncharacterized protein</fullName>
    </submittedName>
</protein>
<proteinExistence type="predicted"/>
<evidence type="ECO:0000313" key="1">
    <source>
        <dbReference type="EMBL" id="SHF68015.1"/>
    </source>
</evidence>
<dbReference type="OrthoDB" id="1492088at2"/>
<keyword evidence="2" id="KW-1185">Reference proteome</keyword>